<dbReference type="SUPFAM" id="SSF64438">
    <property type="entry name" value="CNF1/YfiH-like putative cysteine hydrolases"/>
    <property type="match status" value="1"/>
</dbReference>
<evidence type="ECO:0000256" key="1">
    <source>
        <dbReference type="ARBA" id="ARBA00000553"/>
    </source>
</evidence>
<dbReference type="Proteomes" id="UP000321058">
    <property type="component" value="Unassembled WGS sequence"/>
</dbReference>
<evidence type="ECO:0000256" key="6">
    <source>
        <dbReference type="ARBA" id="ARBA00022833"/>
    </source>
</evidence>
<sequence length="255" mass="26913">MIQARTLADLDGVQHRFFTRQGGVSDGLYSSLNCGYGSGDQPDNVRENRRRAAAEFALGETDLLTVHQIHSTDVLTVGAERWTSPGAPKGDALVTDRPGVVLGVLAADCAPVLFADAEAQVIGAAHAGWKGALGGVVDTTIAAMEKLGARRERVRAAIGPCIGAASYEVGPEFPAPFLEQDAANDAFFRPAKRAGHFMFDLAGYLLRRFALAGVTACATGHDTLAATDDFFSYRRNTLNGVSDYGRGLSAVALRG</sequence>
<dbReference type="CDD" id="cd16833">
    <property type="entry name" value="YfiH"/>
    <property type="match status" value="1"/>
</dbReference>
<keyword evidence="3" id="KW-0808">Transferase</keyword>
<reference evidence="11 12" key="1">
    <citation type="submission" date="2019-07" db="EMBL/GenBank/DDBJ databases">
        <title>Whole genome shotgun sequence of Reyranella soli NBRC 108950.</title>
        <authorList>
            <person name="Hosoyama A."/>
            <person name="Uohara A."/>
            <person name="Ohji S."/>
            <person name="Ichikawa N."/>
        </authorList>
    </citation>
    <scope>NUCLEOTIDE SEQUENCE [LARGE SCALE GENOMIC DNA]</scope>
    <source>
        <strain evidence="11 12">NBRC 108950</strain>
    </source>
</reference>
<evidence type="ECO:0000256" key="10">
    <source>
        <dbReference type="RuleBase" id="RU361274"/>
    </source>
</evidence>
<dbReference type="InterPro" id="IPR003730">
    <property type="entry name" value="Cu_polyphenol_OxRdtase"/>
</dbReference>
<dbReference type="InterPro" id="IPR011324">
    <property type="entry name" value="Cytotoxic_necrot_fac-like_cat"/>
</dbReference>
<dbReference type="AlphaFoldDB" id="A0A512NHC9"/>
<dbReference type="PANTHER" id="PTHR30616">
    <property type="entry name" value="UNCHARACTERIZED PROTEIN YFIH"/>
    <property type="match status" value="1"/>
</dbReference>
<dbReference type="OrthoDB" id="4279at2"/>
<comment type="catalytic activity">
    <reaction evidence="9">
        <text>S-methyl-5'-thioadenosine + phosphate = 5-(methylsulfanyl)-alpha-D-ribose 1-phosphate + adenine</text>
        <dbReference type="Rhea" id="RHEA:11852"/>
        <dbReference type="ChEBI" id="CHEBI:16708"/>
        <dbReference type="ChEBI" id="CHEBI:17509"/>
        <dbReference type="ChEBI" id="CHEBI:43474"/>
        <dbReference type="ChEBI" id="CHEBI:58533"/>
        <dbReference type="EC" id="2.4.2.28"/>
    </reaction>
    <physiologicalReaction direction="left-to-right" evidence="9">
        <dbReference type="Rhea" id="RHEA:11853"/>
    </physiologicalReaction>
</comment>
<evidence type="ECO:0000256" key="5">
    <source>
        <dbReference type="ARBA" id="ARBA00022801"/>
    </source>
</evidence>
<keyword evidence="12" id="KW-1185">Reference proteome</keyword>
<dbReference type="Gene3D" id="3.60.140.10">
    <property type="entry name" value="CNF1/YfiH-like putative cysteine hydrolases"/>
    <property type="match status" value="1"/>
</dbReference>
<evidence type="ECO:0000256" key="4">
    <source>
        <dbReference type="ARBA" id="ARBA00022723"/>
    </source>
</evidence>
<evidence type="ECO:0000313" key="11">
    <source>
        <dbReference type="EMBL" id="GEP58341.1"/>
    </source>
</evidence>
<keyword evidence="4" id="KW-0479">Metal-binding</keyword>
<comment type="catalytic activity">
    <reaction evidence="1">
        <text>inosine + phosphate = alpha-D-ribose 1-phosphate + hypoxanthine</text>
        <dbReference type="Rhea" id="RHEA:27646"/>
        <dbReference type="ChEBI" id="CHEBI:17368"/>
        <dbReference type="ChEBI" id="CHEBI:17596"/>
        <dbReference type="ChEBI" id="CHEBI:43474"/>
        <dbReference type="ChEBI" id="CHEBI:57720"/>
        <dbReference type="EC" id="2.4.2.1"/>
    </reaction>
    <physiologicalReaction direction="left-to-right" evidence="1">
        <dbReference type="Rhea" id="RHEA:27647"/>
    </physiologicalReaction>
</comment>
<comment type="catalytic activity">
    <reaction evidence="7">
        <text>adenosine + H2O + H(+) = inosine + NH4(+)</text>
        <dbReference type="Rhea" id="RHEA:24408"/>
        <dbReference type="ChEBI" id="CHEBI:15377"/>
        <dbReference type="ChEBI" id="CHEBI:15378"/>
        <dbReference type="ChEBI" id="CHEBI:16335"/>
        <dbReference type="ChEBI" id="CHEBI:17596"/>
        <dbReference type="ChEBI" id="CHEBI:28938"/>
        <dbReference type="EC" id="3.5.4.4"/>
    </reaction>
    <physiologicalReaction direction="left-to-right" evidence="7">
        <dbReference type="Rhea" id="RHEA:24409"/>
    </physiologicalReaction>
</comment>
<dbReference type="NCBIfam" id="TIGR00726">
    <property type="entry name" value="peptidoglycan editing factor PgeF"/>
    <property type="match status" value="1"/>
</dbReference>
<keyword evidence="6" id="KW-0862">Zinc</keyword>
<evidence type="ECO:0000313" key="12">
    <source>
        <dbReference type="Proteomes" id="UP000321058"/>
    </source>
</evidence>
<comment type="caution">
    <text evidence="11">The sequence shown here is derived from an EMBL/GenBank/DDBJ whole genome shotgun (WGS) entry which is preliminary data.</text>
</comment>
<evidence type="ECO:0000256" key="8">
    <source>
        <dbReference type="ARBA" id="ARBA00048968"/>
    </source>
</evidence>
<dbReference type="GO" id="GO:0017061">
    <property type="term" value="F:S-methyl-5-thioadenosine phosphorylase activity"/>
    <property type="evidence" value="ECO:0007669"/>
    <property type="project" value="UniProtKB-EC"/>
</dbReference>
<gene>
    <name evidence="11" type="ORF">RSO01_55070</name>
</gene>
<comment type="catalytic activity">
    <reaction evidence="8">
        <text>adenosine + phosphate = alpha-D-ribose 1-phosphate + adenine</text>
        <dbReference type="Rhea" id="RHEA:27642"/>
        <dbReference type="ChEBI" id="CHEBI:16335"/>
        <dbReference type="ChEBI" id="CHEBI:16708"/>
        <dbReference type="ChEBI" id="CHEBI:43474"/>
        <dbReference type="ChEBI" id="CHEBI:57720"/>
        <dbReference type="EC" id="2.4.2.1"/>
    </reaction>
    <physiologicalReaction direction="left-to-right" evidence="8">
        <dbReference type="Rhea" id="RHEA:27643"/>
    </physiologicalReaction>
</comment>
<keyword evidence="5" id="KW-0378">Hydrolase</keyword>
<organism evidence="11 12">
    <name type="scientific">Reyranella soli</name>
    <dbReference type="NCBI Taxonomy" id="1230389"/>
    <lineage>
        <taxon>Bacteria</taxon>
        <taxon>Pseudomonadati</taxon>
        <taxon>Pseudomonadota</taxon>
        <taxon>Alphaproteobacteria</taxon>
        <taxon>Hyphomicrobiales</taxon>
        <taxon>Reyranellaceae</taxon>
        <taxon>Reyranella</taxon>
    </lineage>
</organism>
<evidence type="ECO:0000256" key="3">
    <source>
        <dbReference type="ARBA" id="ARBA00022679"/>
    </source>
</evidence>
<proteinExistence type="inferred from homology"/>
<dbReference type="Pfam" id="PF02578">
    <property type="entry name" value="Cu-oxidase_4"/>
    <property type="match status" value="1"/>
</dbReference>
<name>A0A512NHC9_9HYPH</name>
<dbReference type="GO" id="GO:0005507">
    <property type="term" value="F:copper ion binding"/>
    <property type="evidence" value="ECO:0007669"/>
    <property type="project" value="TreeGrafter"/>
</dbReference>
<dbReference type="GO" id="GO:0016787">
    <property type="term" value="F:hydrolase activity"/>
    <property type="evidence" value="ECO:0007669"/>
    <property type="project" value="UniProtKB-KW"/>
</dbReference>
<protein>
    <recommendedName>
        <fullName evidence="10">Purine nucleoside phosphorylase</fullName>
    </recommendedName>
</protein>
<evidence type="ECO:0000256" key="7">
    <source>
        <dbReference type="ARBA" id="ARBA00047989"/>
    </source>
</evidence>
<accession>A0A512NHC9</accession>
<evidence type="ECO:0000256" key="9">
    <source>
        <dbReference type="ARBA" id="ARBA00049893"/>
    </source>
</evidence>
<comment type="similarity">
    <text evidence="2 10">Belongs to the purine nucleoside phosphorylase YfiH/LACC1 family.</text>
</comment>
<evidence type="ECO:0000256" key="2">
    <source>
        <dbReference type="ARBA" id="ARBA00007353"/>
    </source>
</evidence>
<dbReference type="EMBL" id="BKAJ01000098">
    <property type="protein sequence ID" value="GEP58341.1"/>
    <property type="molecule type" value="Genomic_DNA"/>
</dbReference>
<dbReference type="PANTHER" id="PTHR30616:SF2">
    <property type="entry name" value="PURINE NUCLEOSIDE PHOSPHORYLASE LACC1"/>
    <property type="match status" value="1"/>
</dbReference>
<dbReference type="RefSeq" id="WP_147153482.1">
    <property type="nucleotide sequence ID" value="NZ_BKAJ01000098.1"/>
</dbReference>
<dbReference type="InterPro" id="IPR038371">
    <property type="entry name" value="Cu_polyphenol_OxRdtase_sf"/>
</dbReference>